<keyword evidence="2" id="KW-1185">Reference proteome</keyword>
<evidence type="ECO:0000313" key="2">
    <source>
        <dbReference type="Proteomes" id="UP000594014"/>
    </source>
</evidence>
<sequence length="266" mass="29943">MEAIENHEDFNKGRCADHFSESEPILEIQHLGKKFGDNLVLLDIDFKTYPRDVICIIGASGSGKSTLLRCINMLETPSSGLVLHRGKHIPATGAHTADYRSKVGMVFQQFNLFSNLTVLDNCMLGLRKILKLPKNEARARSIKYLMKVGMAPYINAKPHQLSGGQQQRVAIARALSMEPEVLLFDEPTSALDPEMVGEVLDVMRALAKEGLTMIIVTHEMAFARDVSTRTVFMDQGIIVEDERPEVLFTRPREERTKEFLTRFMAH</sequence>
<reference evidence="1" key="1">
    <citation type="submission" date="2019-08" db="EMBL/GenBank/DDBJ databases">
        <title>Genome sequence of Clostridiales bacterium MT110.</title>
        <authorList>
            <person name="Cao J."/>
        </authorList>
    </citation>
    <scope>NUCLEOTIDE SEQUENCE</scope>
    <source>
        <strain evidence="1">MT110</strain>
    </source>
</reference>
<keyword evidence="1" id="KW-0547">Nucleotide-binding</keyword>
<proteinExistence type="predicted"/>
<name>A0ACD1AAB4_9FIRM</name>
<evidence type="ECO:0000313" key="1">
    <source>
        <dbReference type="EMBL" id="QOX63334.1"/>
    </source>
</evidence>
<dbReference type="EMBL" id="CP042469">
    <property type="protein sequence ID" value="QOX63334.1"/>
    <property type="molecule type" value="Genomic_DNA"/>
</dbReference>
<organism evidence="1 2">
    <name type="scientific">Anoxybacterium hadale</name>
    <dbReference type="NCBI Taxonomy" id="3408580"/>
    <lineage>
        <taxon>Bacteria</taxon>
        <taxon>Bacillati</taxon>
        <taxon>Bacillota</taxon>
        <taxon>Clostridia</taxon>
        <taxon>Peptostreptococcales</taxon>
        <taxon>Anaerovoracaceae</taxon>
        <taxon>Anoxybacterium</taxon>
    </lineage>
</organism>
<gene>
    <name evidence="1" type="ORF">FRZ06_08210</name>
</gene>
<accession>A0ACD1AAB4</accession>
<dbReference type="Proteomes" id="UP000594014">
    <property type="component" value="Chromosome"/>
</dbReference>
<protein>
    <submittedName>
        <fullName evidence="1">Amino acid ABC transporter ATP-binding protein</fullName>
    </submittedName>
</protein>
<keyword evidence="1" id="KW-0067">ATP-binding</keyword>